<dbReference type="PROSITE" id="PS51676">
    <property type="entry name" value="FF"/>
    <property type="match status" value="1"/>
</dbReference>
<dbReference type="GO" id="GO:0005634">
    <property type="term" value="C:nucleus"/>
    <property type="evidence" value="ECO:0007669"/>
    <property type="project" value="TreeGrafter"/>
</dbReference>
<dbReference type="SMART" id="SM00441">
    <property type="entry name" value="FF"/>
    <property type="match status" value="5"/>
</dbReference>
<feature type="compositionally biased region" description="Basic and acidic residues" evidence="2">
    <location>
        <begin position="102"/>
        <end position="112"/>
    </location>
</feature>
<dbReference type="FunFam" id="2.20.70.10:FF:000049">
    <property type="entry name" value="Transcription elongation regulator 1-like"/>
    <property type="match status" value="1"/>
</dbReference>
<dbReference type="SUPFAM" id="SSF81698">
    <property type="entry name" value="FF domain"/>
    <property type="match status" value="4"/>
</dbReference>
<dbReference type="Proteomes" id="UP000011014">
    <property type="component" value="Unassembled WGS sequence"/>
</dbReference>
<dbReference type="PANTHER" id="PTHR15377:SF3">
    <property type="entry name" value="WW DOMAIN-CONTAINING PROTEIN"/>
    <property type="match status" value="1"/>
</dbReference>
<sequence>MEEQRAKRKPVGKVAVPGTPWAIVWTGDGRHFFFNPSAKLSLWEVPEELKTRSDIDKLLKDGPNGSQSNEDEEEEESVTDKKDNQPAPTPVRVPEISIGEPPAKKQKEEPTVDLDAARKIREIKAAKQIEEMPLEVRLEKFYDLLRENNISAFSTYEREERKLEKDDRFLLLLSTARRQAFDDFLADKAQLEVKLRKAQKDEKIAKFEEMCENWKGNRFSEFAARFARDKRFLAFDKMKERETLFFAYKKKLKDQSLNDSKKKKEDIKLDFMDILDQKKCQELKNWEEVVDKIEGLAAFKAAPEDERRSWYVSFLKTLALEQDEDAKLALKQHEAEEKKRRMQEAIEKRKRQAEEARGAIGRQMDTERKKHQTGAARDTFVTMLSEKIRSTDYNWDDAKSKLKKESRWSQVSELERSEMEALFHEHMDSLKEKRKKAYHQLLQEHKINTTSSWKEIRRKIKDDVRYQKFSSSERKKEREFNDYIDGLGTKARQEFQEMLEECRLITYETEEQIREENEAGKILNEIIEILKVDSRWKALASLGSERKHMTRGFVREKHRAGPPAPITASQRNPAGTLQNKRP</sequence>
<proteinExistence type="predicted"/>
<keyword evidence="1" id="KW-0677">Repeat</keyword>
<evidence type="ECO:0000259" key="3">
    <source>
        <dbReference type="PROSITE" id="PS50020"/>
    </source>
</evidence>
<feature type="region of interest" description="Disordered" evidence="2">
    <location>
        <begin position="351"/>
        <end position="375"/>
    </location>
</feature>
<dbReference type="EMBL" id="FN655204">
    <property type="protein sequence ID" value="CBY38386.1"/>
    <property type="molecule type" value="Genomic_DNA"/>
</dbReference>
<dbReference type="CDD" id="cd00201">
    <property type="entry name" value="WW"/>
    <property type="match status" value="1"/>
</dbReference>
<protein>
    <recommendedName>
        <fullName evidence="6">WW domain-containing protein</fullName>
    </recommendedName>
</protein>
<dbReference type="Gene3D" id="2.20.70.10">
    <property type="match status" value="1"/>
</dbReference>
<reference evidence="5" key="1">
    <citation type="journal article" date="2010" name="Science">
        <title>Plasticity of animal genome architecture unmasked by rapid evolution of a pelagic tunicate.</title>
        <authorList>
            <person name="Denoeud F."/>
            <person name="Henriet S."/>
            <person name="Mungpakdee S."/>
            <person name="Aury J.M."/>
            <person name="Da Silva C."/>
            <person name="Brinkmann H."/>
            <person name="Mikhaleva J."/>
            <person name="Olsen L.C."/>
            <person name="Jubin C."/>
            <person name="Canestro C."/>
            <person name="Bouquet J.M."/>
            <person name="Danks G."/>
            <person name="Poulain J."/>
            <person name="Campsteijn C."/>
            <person name="Adamski M."/>
            <person name="Cross I."/>
            <person name="Yadetie F."/>
            <person name="Muffato M."/>
            <person name="Louis A."/>
            <person name="Butcher S."/>
            <person name="Tsagkogeorga G."/>
            <person name="Konrad A."/>
            <person name="Singh S."/>
            <person name="Jensen M.F."/>
            <person name="Cong E.H."/>
            <person name="Eikeseth-Otteraa H."/>
            <person name="Noel B."/>
            <person name="Anthouard V."/>
            <person name="Porcel B.M."/>
            <person name="Kachouri-Lafond R."/>
            <person name="Nishino A."/>
            <person name="Ugolini M."/>
            <person name="Chourrout P."/>
            <person name="Nishida H."/>
            <person name="Aasland R."/>
            <person name="Huzurbazar S."/>
            <person name="Westhof E."/>
            <person name="Delsuc F."/>
            <person name="Lehrach H."/>
            <person name="Reinhardt R."/>
            <person name="Weissenbach J."/>
            <person name="Roy S.W."/>
            <person name="Artiguenave F."/>
            <person name="Postlethwait J.H."/>
            <person name="Manak J.R."/>
            <person name="Thompson E.M."/>
            <person name="Jaillon O."/>
            <person name="Du Pasquier L."/>
            <person name="Boudinot P."/>
            <person name="Liberles D.A."/>
            <person name="Volff J.N."/>
            <person name="Philippe H."/>
            <person name="Lenhard B."/>
            <person name="Roest Crollius H."/>
            <person name="Wincker P."/>
            <person name="Chourrout D."/>
        </authorList>
    </citation>
    <scope>NUCLEOTIDE SEQUENCE [LARGE SCALE GENOMIC DNA]</scope>
</reference>
<dbReference type="AlphaFoldDB" id="E4YSE7"/>
<feature type="domain" description="FF" evidence="4">
    <location>
        <begin position="431"/>
        <end position="486"/>
    </location>
</feature>
<name>E4YSE7_OIKDI</name>
<feature type="compositionally biased region" description="Polar residues" evidence="2">
    <location>
        <begin position="567"/>
        <end position="582"/>
    </location>
</feature>
<dbReference type="InterPro" id="IPR001202">
    <property type="entry name" value="WW_dom"/>
</dbReference>
<evidence type="ECO:0008006" key="6">
    <source>
        <dbReference type="Google" id="ProtNLM"/>
    </source>
</evidence>
<evidence type="ECO:0000313" key="5">
    <source>
        <dbReference type="EMBL" id="CBY38386.1"/>
    </source>
</evidence>
<organism evidence="5">
    <name type="scientific">Oikopleura dioica</name>
    <name type="common">Tunicate</name>
    <dbReference type="NCBI Taxonomy" id="34765"/>
    <lineage>
        <taxon>Eukaryota</taxon>
        <taxon>Metazoa</taxon>
        <taxon>Chordata</taxon>
        <taxon>Tunicata</taxon>
        <taxon>Appendicularia</taxon>
        <taxon>Copelata</taxon>
        <taxon>Oikopleuridae</taxon>
        <taxon>Oikopleura</taxon>
    </lineage>
</organism>
<dbReference type="InterPro" id="IPR045148">
    <property type="entry name" value="TCRG1-like"/>
</dbReference>
<gene>
    <name evidence="5" type="ORF">GSOID_T00032323001</name>
</gene>
<dbReference type="InterPro" id="IPR036020">
    <property type="entry name" value="WW_dom_sf"/>
</dbReference>
<dbReference type="PANTHER" id="PTHR15377">
    <property type="entry name" value="TRANSCRIPTION ELONGATION REGULATOR 1"/>
    <property type="match status" value="1"/>
</dbReference>
<dbReference type="Gene3D" id="1.10.10.440">
    <property type="entry name" value="FF domain"/>
    <property type="match status" value="5"/>
</dbReference>
<dbReference type="PROSITE" id="PS50020">
    <property type="entry name" value="WW_DOMAIN_2"/>
    <property type="match status" value="1"/>
</dbReference>
<dbReference type="InterPro" id="IPR002713">
    <property type="entry name" value="FF_domain"/>
</dbReference>
<evidence type="ECO:0000256" key="1">
    <source>
        <dbReference type="ARBA" id="ARBA00022737"/>
    </source>
</evidence>
<accession>E4YSE7</accession>
<dbReference type="SUPFAM" id="SSF51045">
    <property type="entry name" value="WW domain"/>
    <property type="match status" value="1"/>
</dbReference>
<dbReference type="InterPro" id="IPR057565">
    <property type="entry name" value="WW_TCRG1_3rd"/>
</dbReference>
<dbReference type="Pfam" id="PF01846">
    <property type="entry name" value="FF"/>
    <property type="match status" value="4"/>
</dbReference>
<feature type="domain" description="WW" evidence="3">
    <location>
        <begin position="19"/>
        <end position="48"/>
    </location>
</feature>
<dbReference type="Pfam" id="PF23517">
    <property type="entry name" value="WW_TCERG1"/>
    <property type="match status" value="1"/>
</dbReference>
<feature type="region of interest" description="Disordered" evidence="2">
    <location>
        <begin position="550"/>
        <end position="582"/>
    </location>
</feature>
<dbReference type="GO" id="GO:0003712">
    <property type="term" value="F:transcription coregulator activity"/>
    <property type="evidence" value="ECO:0007669"/>
    <property type="project" value="TreeGrafter"/>
</dbReference>
<feature type="region of interest" description="Disordered" evidence="2">
    <location>
        <begin position="53"/>
        <end position="112"/>
    </location>
</feature>
<dbReference type="GO" id="GO:0070063">
    <property type="term" value="F:RNA polymerase binding"/>
    <property type="evidence" value="ECO:0007669"/>
    <property type="project" value="InterPro"/>
</dbReference>
<evidence type="ECO:0000259" key="4">
    <source>
        <dbReference type="PROSITE" id="PS51676"/>
    </source>
</evidence>
<evidence type="ECO:0000256" key="2">
    <source>
        <dbReference type="SAM" id="MobiDB-lite"/>
    </source>
</evidence>
<dbReference type="InterPro" id="IPR036517">
    <property type="entry name" value="FF_domain_sf"/>
</dbReference>